<evidence type="ECO:0000256" key="1">
    <source>
        <dbReference type="SAM" id="Phobius"/>
    </source>
</evidence>
<organism evidence="2 3">
    <name type="scientific">Paramecium sonneborni</name>
    <dbReference type="NCBI Taxonomy" id="65129"/>
    <lineage>
        <taxon>Eukaryota</taxon>
        <taxon>Sar</taxon>
        <taxon>Alveolata</taxon>
        <taxon>Ciliophora</taxon>
        <taxon>Intramacronucleata</taxon>
        <taxon>Oligohymenophorea</taxon>
        <taxon>Peniculida</taxon>
        <taxon>Parameciidae</taxon>
        <taxon>Paramecium</taxon>
    </lineage>
</organism>
<keyword evidence="3" id="KW-1185">Reference proteome</keyword>
<feature type="transmembrane region" description="Helical" evidence="1">
    <location>
        <begin position="70"/>
        <end position="89"/>
    </location>
</feature>
<dbReference type="AlphaFoldDB" id="A0A8S1P2T0"/>
<evidence type="ECO:0000313" key="2">
    <source>
        <dbReference type="EMBL" id="CAD8097124.1"/>
    </source>
</evidence>
<comment type="caution">
    <text evidence="2">The sequence shown here is derived from an EMBL/GenBank/DDBJ whole genome shotgun (WGS) entry which is preliminary data.</text>
</comment>
<sequence>MLDHLNKLHDHLKSLQEVRSKAIYKRDSVKYKYYQKQYGNKKNIIGINNQLQSKDITSFYFKDYYQDDNLLDIIALLIINPLILIHVYFHRQSQYKHYFQAKGTDIVFKLQDNQQLIIWENLGIHQMTDITSEMITFTRMQINRIIKIMDLFHYRHIQIILQHKTLQVRIIIIINFLQQIQFQYLMIFLFIIHLVSCKINYDKGVFKKMDIGPDATFDCRNELERTFIIPFSDSFENIPQVFFFWNFLCLNTFSEFQIEIKQISLINFILFVKCPLPTGQVRSVMINWYAIDDQRIEIINSFNMEKPKNQTHLHKNPNAQVAILSLTSFGFEGPLEFLISIANLTETFVQVEISNPTEKLNNLKHLGYQIIIGIKEAFLDLGLETVSQNSTFGYVPQVNSWFITPYQGFIYDHSFAIRLQTIFYSNNSYTFQTCIKIYKLGTFPYFVPFTYRKVWISFSFQVTFYSIELKNLIITSRQEEITTLNPYFNIYIIQNQSIFNTQGTYTSIINKLHQEIDLSITVKCSPNYIVKSQFFKISKTYKFSHQCLPIEYNLKYIANMKLSKNQHLSKTNTLQSNIIRDCTYQD</sequence>
<keyword evidence="1" id="KW-0812">Transmembrane</keyword>
<evidence type="ECO:0000313" key="3">
    <source>
        <dbReference type="Proteomes" id="UP000692954"/>
    </source>
</evidence>
<proteinExistence type="predicted"/>
<keyword evidence="1" id="KW-0472">Membrane</keyword>
<dbReference type="Proteomes" id="UP000692954">
    <property type="component" value="Unassembled WGS sequence"/>
</dbReference>
<gene>
    <name evidence="2" type="ORF">PSON_ATCC_30995.1.T0670250</name>
</gene>
<name>A0A8S1P2T0_9CILI</name>
<protein>
    <recommendedName>
        <fullName evidence="4">H-type lectin domain-containing protein</fullName>
    </recommendedName>
</protein>
<dbReference type="EMBL" id="CAJJDN010000067">
    <property type="protein sequence ID" value="CAD8097124.1"/>
    <property type="molecule type" value="Genomic_DNA"/>
</dbReference>
<keyword evidence="1" id="KW-1133">Transmembrane helix</keyword>
<feature type="transmembrane region" description="Helical" evidence="1">
    <location>
        <begin position="170"/>
        <end position="195"/>
    </location>
</feature>
<evidence type="ECO:0008006" key="4">
    <source>
        <dbReference type="Google" id="ProtNLM"/>
    </source>
</evidence>
<reference evidence="2" key="1">
    <citation type="submission" date="2021-01" db="EMBL/GenBank/DDBJ databases">
        <authorList>
            <consortium name="Genoscope - CEA"/>
            <person name="William W."/>
        </authorList>
    </citation>
    <scope>NUCLEOTIDE SEQUENCE</scope>
</reference>
<accession>A0A8S1P2T0</accession>